<dbReference type="RefSeq" id="XP_014570861.1">
    <property type="nucleotide sequence ID" value="XM_014715375.1"/>
</dbReference>
<keyword evidence="3" id="KW-1185">Reference proteome</keyword>
<accession>G7E084</accession>
<proteinExistence type="predicted"/>
<reference evidence="2 3" key="2">
    <citation type="journal article" date="2012" name="Open Biol.">
        <title>Characteristics of nucleosomes and linker DNA regions on the genome of the basidiomycete Mixia osmundae revealed by mono- and dinucleosome mapping.</title>
        <authorList>
            <person name="Nishida H."/>
            <person name="Kondo S."/>
            <person name="Matsumoto T."/>
            <person name="Suzuki Y."/>
            <person name="Yoshikawa H."/>
            <person name="Taylor T.D."/>
            <person name="Sugiyama J."/>
        </authorList>
    </citation>
    <scope>NUCLEOTIDE SEQUENCE [LARGE SCALE GENOMIC DNA]</scope>
    <source>
        <strain evidence="3">CBS 9802 / IAM 14324 / JCM 22182 / KY 12970</strain>
    </source>
</reference>
<evidence type="ECO:0000256" key="1">
    <source>
        <dbReference type="SAM" id="MobiDB-lite"/>
    </source>
</evidence>
<feature type="region of interest" description="Disordered" evidence="1">
    <location>
        <begin position="1"/>
        <end position="102"/>
    </location>
</feature>
<evidence type="ECO:0000313" key="2">
    <source>
        <dbReference type="EMBL" id="GAA96244.1"/>
    </source>
</evidence>
<dbReference type="InParanoid" id="G7E084"/>
<feature type="region of interest" description="Disordered" evidence="1">
    <location>
        <begin position="261"/>
        <end position="316"/>
    </location>
</feature>
<dbReference type="EMBL" id="BABT02000076">
    <property type="protein sequence ID" value="GAA96244.1"/>
    <property type="molecule type" value="Genomic_DNA"/>
</dbReference>
<feature type="region of interest" description="Disordered" evidence="1">
    <location>
        <begin position="382"/>
        <end position="401"/>
    </location>
</feature>
<comment type="caution">
    <text evidence="2">The sequence shown here is derived from an EMBL/GenBank/DDBJ whole genome shotgun (WGS) entry which is preliminary data.</text>
</comment>
<dbReference type="Proteomes" id="UP000009131">
    <property type="component" value="Unassembled WGS sequence"/>
</dbReference>
<reference evidence="2 3" key="1">
    <citation type="journal article" date="2011" name="J. Gen. Appl. Microbiol.">
        <title>Draft genome sequencing of the enigmatic basidiomycete Mixia osmundae.</title>
        <authorList>
            <person name="Nishida H."/>
            <person name="Nagatsuka Y."/>
            <person name="Sugiyama J."/>
        </authorList>
    </citation>
    <scope>NUCLEOTIDE SEQUENCE [LARGE SCALE GENOMIC DNA]</scope>
    <source>
        <strain evidence="3">CBS 9802 / IAM 14324 / JCM 22182 / KY 12970</strain>
    </source>
</reference>
<protein>
    <submittedName>
        <fullName evidence="2">Uncharacterized protein</fullName>
    </submittedName>
</protein>
<gene>
    <name evidence="2" type="primary">Mo02908</name>
    <name evidence="2" type="ORF">E5Q_02908</name>
</gene>
<feature type="compositionally biased region" description="Basic and acidic residues" evidence="1">
    <location>
        <begin position="56"/>
        <end position="89"/>
    </location>
</feature>
<sequence>MPARKRLRRSPSTDTEDEQRMAKETTYRTPLPGASRPSKLRIVPSTGELELVSADDLAKPGWADRRHSQRRPKMETPSDDSFKADDAPIVRRRSRRNAPDYLPNLQPLLKARQKRQARLSAEAQVESEIIQSEDAHVESDDEEYGPIVVRSQPVAFVSLSDDEDMPLASGPAPASIASKQSRQSDEEIKLPTPAQLYPDYTITGRYEIDEPGRPKVLILVPKSHLSRGVQCFNPGQSIVPIVLDGRDPLCAAAINKLLDRRHPVDSQQQSPRDDTSAKGAAQVPSVDEQHAQAAEVTRPATSTRRHSISSNRRYTNEEDQTLLDTVNLLRRDGITALGTIADRAITWHGEKGTVSRRLAARSYASLRSRWAVLRPALVTNKDERTAQQHLPKSEGGDAKAVDLPSSDAGYRGGPILDGRCSQQASAGARPALAECRSQKATASIPWGLRRRMQRWLQHSPIHKARRPWLMRVMLSSLRTDLPASYQTRSAIVRRVRASPDGMHSTRIVDNSHQGAAGGLPCLALTSSVSCHDRLPQESLRTASRARASRQWSLAALQLVLCLAESSSVATGCVPLY</sequence>
<feature type="region of interest" description="Disordered" evidence="1">
    <location>
        <begin position="163"/>
        <end position="187"/>
    </location>
</feature>
<dbReference type="AlphaFoldDB" id="G7E084"/>
<dbReference type="HOGENOM" id="CLU_473324_0_0_1"/>
<name>G7E084_MIXOS</name>
<organism evidence="2 3">
    <name type="scientific">Mixia osmundae (strain CBS 9802 / IAM 14324 / JCM 22182 / KY 12970)</name>
    <dbReference type="NCBI Taxonomy" id="764103"/>
    <lineage>
        <taxon>Eukaryota</taxon>
        <taxon>Fungi</taxon>
        <taxon>Dikarya</taxon>
        <taxon>Basidiomycota</taxon>
        <taxon>Pucciniomycotina</taxon>
        <taxon>Mixiomycetes</taxon>
        <taxon>Mixiales</taxon>
        <taxon>Mixiaceae</taxon>
        <taxon>Mixia</taxon>
    </lineage>
</organism>
<evidence type="ECO:0000313" key="3">
    <source>
        <dbReference type="Proteomes" id="UP000009131"/>
    </source>
</evidence>
<feature type="compositionally biased region" description="Basic and acidic residues" evidence="1">
    <location>
        <begin position="382"/>
        <end position="400"/>
    </location>
</feature>